<keyword evidence="2" id="KW-1185">Reference proteome</keyword>
<dbReference type="Proteomes" id="UP000276984">
    <property type="component" value="Chromosome"/>
</dbReference>
<sequence>MSDHHVPRPPDDEGDWTLLQSRVDRSFWQWDRYSEPDAPALTRFVILRPPERLDYDDFDEAEAMFEAMDGD</sequence>
<accession>A0A494RFI4</accession>
<reference evidence="1 2" key="1">
    <citation type="submission" date="2018-10" db="EMBL/GenBank/DDBJ databases">
        <title>Complete genome sequence of Brevundimonas naejangsanensis BRV3.</title>
        <authorList>
            <person name="Berrios L."/>
            <person name="Ely B."/>
        </authorList>
    </citation>
    <scope>NUCLEOTIDE SEQUENCE [LARGE SCALE GENOMIC DNA]</scope>
    <source>
        <strain evidence="1 2">BRV3</strain>
    </source>
</reference>
<evidence type="ECO:0000313" key="2">
    <source>
        <dbReference type="Proteomes" id="UP000276984"/>
    </source>
</evidence>
<protein>
    <submittedName>
        <fullName evidence="1">Uncharacterized protein</fullName>
    </submittedName>
</protein>
<organism evidence="1 2">
    <name type="scientific">Brevundimonas naejangsanensis</name>
    <dbReference type="NCBI Taxonomy" id="588932"/>
    <lineage>
        <taxon>Bacteria</taxon>
        <taxon>Pseudomonadati</taxon>
        <taxon>Pseudomonadota</taxon>
        <taxon>Alphaproteobacteria</taxon>
        <taxon>Caulobacterales</taxon>
        <taxon>Caulobacteraceae</taxon>
        <taxon>Brevundimonas</taxon>
    </lineage>
</organism>
<evidence type="ECO:0000313" key="1">
    <source>
        <dbReference type="EMBL" id="AYG95011.1"/>
    </source>
</evidence>
<dbReference type="OrthoDB" id="7206563at2"/>
<proteinExistence type="predicted"/>
<dbReference type="EMBL" id="CP032707">
    <property type="protein sequence ID" value="AYG95011.1"/>
    <property type="molecule type" value="Genomic_DNA"/>
</dbReference>
<dbReference type="AlphaFoldDB" id="A0A494RFI4"/>
<dbReference type="RefSeq" id="WP_121482159.1">
    <property type="nucleotide sequence ID" value="NZ_CP032707.1"/>
</dbReference>
<name>A0A494RFI4_9CAUL</name>
<gene>
    <name evidence="1" type="ORF">D8I30_07320</name>
</gene>